<accession>A0A0A8Z924</accession>
<sequence length="25" mass="2676">MGSSRAHSFFDLVGAKCRAHGVRVS</sequence>
<proteinExistence type="predicted"/>
<reference evidence="1" key="2">
    <citation type="journal article" date="2015" name="Data Brief">
        <title>Shoot transcriptome of the giant reed, Arundo donax.</title>
        <authorList>
            <person name="Barrero R.A."/>
            <person name="Guerrero F.D."/>
            <person name="Moolhuijzen P."/>
            <person name="Goolsby J.A."/>
            <person name="Tidwell J."/>
            <person name="Bellgard S.E."/>
            <person name="Bellgard M.I."/>
        </authorList>
    </citation>
    <scope>NUCLEOTIDE SEQUENCE</scope>
    <source>
        <tissue evidence="1">Shoot tissue taken approximately 20 cm above the soil surface</tissue>
    </source>
</reference>
<organism evidence="1">
    <name type="scientific">Arundo donax</name>
    <name type="common">Giant reed</name>
    <name type="synonym">Donax arundinaceus</name>
    <dbReference type="NCBI Taxonomy" id="35708"/>
    <lineage>
        <taxon>Eukaryota</taxon>
        <taxon>Viridiplantae</taxon>
        <taxon>Streptophyta</taxon>
        <taxon>Embryophyta</taxon>
        <taxon>Tracheophyta</taxon>
        <taxon>Spermatophyta</taxon>
        <taxon>Magnoliopsida</taxon>
        <taxon>Liliopsida</taxon>
        <taxon>Poales</taxon>
        <taxon>Poaceae</taxon>
        <taxon>PACMAD clade</taxon>
        <taxon>Arundinoideae</taxon>
        <taxon>Arundineae</taxon>
        <taxon>Arundo</taxon>
    </lineage>
</organism>
<name>A0A0A8Z924_ARUDO</name>
<protein>
    <submittedName>
        <fullName evidence="1">Uncharacterized protein</fullName>
    </submittedName>
</protein>
<dbReference type="EMBL" id="GBRH01263742">
    <property type="protein sequence ID" value="JAD34153.1"/>
    <property type="molecule type" value="Transcribed_RNA"/>
</dbReference>
<dbReference type="AlphaFoldDB" id="A0A0A8Z924"/>
<reference evidence="1" key="1">
    <citation type="submission" date="2014-09" db="EMBL/GenBank/DDBJ databases">
        <authorList>
            <person name="Magalhaes I.L.F."/>
            <person name="Oliveira U."/>
            <person name="Santos F.R."/>
            <person name="Vidigal T.H.D.A."/>
            <person name="Brescovit A.D."/>
            <person name="Santos A.J."/>
        </authorList>
    </citation>
    <scope>NUCLEOTIDE SEQUENCE</scope>
    <source>
        <tissue evidence="1">Shoot tissue taken approximately 20 cm above the soil surface</tissue>
    </source>
</reference>
<evidence type="ECO:0000313" key="1">
    <source>
        <dbReference type="EMBL" id="JAD34153.1"/>
    </source>
</evidence>